<evidence type="ECO:0000313" key="2">
    <source>
        <dbReference type="Proteomes" id="UP000192660"/>
    </source>
</evidence>
<dbReference type="Proteomes" id="UP000192660">
    <property type="component" value="Unassembled WGS sequence"/>
</dbReference>
<accession>A0A1W1WIL0</accession>
<protein>
    <submittedName>
        <fullName evidence="1">Uncharacterized protein</fullName>
    </submittedName>
</protein>
<sequence length="67" mass="7768">MPKNNSWYTNYQAIGQRPEMGLAFSTYVHQSHHSSDQEMRRTILVVGSLDVGITGHAKEFRRIRHLI</sequence>
<name>A0A1W1WIL0_SULTA</name>
<gene>
    <name evidence="1" type="ORF">SAMN00768000_2503</name>
</gene>
<reference evidence="2" key="1">
    <citation type="submission" date="2017-04" db="EMBL/GenBank/DDBJ databases">
        <authorList>
            <person name="Varghese N."/>
            <person name="Submissions S."/>
        </authorList>
    </citation>
    <scope>NUCLEOTIDE SEQUENCE [LARGE SCALE GENOMIC DNA]</scope>
    <source>
        <strain evidence="2">DSM 9293</strain>
    </source>
</reference>
<proteinExistence type="predicted"/>
<keyword evidence="2" id="KW-1185">Reference proteome</keyword>
<dbReference type="EMBL" id="FWWY01000001">
    <property type="protein sequence ID" value="SMC05870.1"/>
    <property type="molecule type" value="Genomic_DNA"/>
</dbReference>
<dbReference type="AlphaFoldDB" id="A0A1W1WIL0"/>
<evidence type="ECO:0000313" key="1">
    <source>
        <dbReference type="EMBL" id="SMC05870.1"/>
    </source>
</evidence>
<organism evidence="1 2">
    <name type="scientific">Sulfobacillus thermosulfidooxidans (strain DSM 9293 / VKM B-1269 / AT-1)</name>
    <dbReference type="NCBI Taxonomy" id="929705"/>
    <lineage>
        <taxon>Bacteria</taxon>
        <taxon>Bacillati</taxon>
        <taxon>Bacillota</taxon>
        <taxon>Clostridia</taxon>
        <taxon>Eubacteriales</taxon>
        <taxon>Clostridiales Family XVII. Incertae Sedis</taxon>
        <taxon>Sulfobacillus</taxon>
    </lineage>
</organism>